<evidence type="ECO:0000313" key="3">
    <source>
        <dbReference type="EMBL" id="MDA2813331.1"/>
    </source>
</evidence>
<dbReference type="EMBL" id="JAQFWQ010000074">
    <property type="protein sequence ID" value="MDA2813331.1"/>
    <property type="molecule type" value="Genomic_DNA"/>
</dbReference>
<evidence type="ECO:0000259" key="2">
    <source>
        <dbReference type="SMART" id="SM00829"/>
    </source>
</evidence>
<keyword evidence="1" id="KW-0521">NADP</keyword>
<dbReference type="SMART" id="SM00829">
    <property type="entry name" value="PKS_ER"/>
    <property type="match status" value="1"/>
</dbReference>
<reference evidence="3 4" key="1">
    <citation type="submission" date="2023-01" db="EMBL/GenBank/DDBJ databases">
        <title>Draft genome sequence of Nocardiopsis sp. RSe5-2 isolated from halophytes.</title>
        <authorList>
            <person name="Duangmal K."/>
            <person name="Chantavorakit T."/>
        </authorList>
    </citation>
    <scope>NUCLEOTIDE SEQUENCE [LARGE SCALE GENOMIC DNA]</scope>
    <source>
        <strain evidence="3 4">RSe5-2</strain>
    </source>
</reference>
<accession>A0ABT4U8Q9</accession>
<dbReference type="Gene3D" id="3.90.180.10">
    <property type="entry name" value="Medium-chain alcohol dehydrogenases, catalytic domain"/>
    <property type="match status" value="1"/>
</dbReference>
<dbReference type="InterPro" id="IPR051603">
    <property type="entry name" value="Zinc-ADH_QOR/CCCR"/>
</dbReference>
<evidence type="ECO:0000313" key="4">
    <source>
        <dbReference type="Proteomes" id="UP001527866"/>
    </source>
</evidence>
<dbReference type="SUPFAM" id="SSF51735">
    <property type="entry name" value="NAD(P)-binding Rossmann-fold domains"/>
    <property type="match status" value="1"/>
</dbReference>
<dbReference type="Proteomes" id="UP001527866">
    <property type="component" value="Unassembled WGS sequence"/>
</dbReference>
<dbReference type="InterPro" id="IPR013154">
    <property type="entry name" value="ADH-like_N"/>
</dbReference>
<dbReference type="PANTHER" id="PTHR44154:SF1">
    <property type="entry name" value="QUINONE OXIDOREDUCTASE"/>
    <property type="match status" value="1"/>
</dbReference>
<evidence type="ECO:0000256" key="1">
    <source>
        <dbReference type="ARBA" id="ARBA00022857"/>
    </source>
</evidence>
<organism evidence="3 4">
    <name type="scientific">Nocardiopsis endophytica</name>
    <dbReference type="NCBI Taxonomy" id="3018445"/>
    <lineage>
        <taxon>Bacteria</taxon>
        <taxon>Bacillati</taxon>
        <taxon>Actinomycetota</taxon>
        <taxon>Actinomycetes</taxon>
        <taxon>Streptosporangiales</taxon>
        <taxon>Nocardiopsidaceae</taxon>
        <taxon>Nocardiopsis</taxon>
    </lineage>
</organism>
<sequence>MRAAFIEELGPPGAIRVGEVPDPVPGPGDVLVDVEYSAANHVDTFVRSGAWRTPVEFPFVIGRDLVGTVVSAGPSAPGFSPGDRVWSLSMGYGGRQGACARRAAVPADRLYHLPRGAAPEDAAALAHPAATAHLALFVHGRMRPGETVVVVGAGGNVGGALVSLAAGAGARVVAVASARDADHVRALGAAAAVDYRAPDAAERTARACGGGADLYIDAAGRNDLERAMALLARRGRAVLLAGMATRPVLPAGPLYLMDRTVTGFAISQATVPELAEAARHVGGLAADGRLRPRRREVLPLAEAAEVHRRLEAGEGAGVRFVLRTDGDAGRAR</sequence>
<dbReference type="InterPro" id="IPR013149">
    <property type="entry name" value="ADH-like_C"/>
</dbReference>
<dbReference type="Pfam" id="PF08240">
    <property type="entry name" value="ADH_N"/>
    <property type="match status" value="1"/>
</dbReference>
<dbReference type="Pfam" id="PF00107">
    <property type="entry name" value="ADH_zinc_N"/>
    <property type="match status" value="1"/>
</dbReference>
<name>A0ABT4U8Q9_9ACTN</name>
<protein>
    <submittedName>
        <fullName evidence="3">Zinc-binding dehydrogenase</fullName>
    </submittedName>
</protein>
<dbReference type="InterPro" id="IPR020843">
    <property type="entry name" value="ER"/>
</dbReference>
<dbReference type="InterPro" id="IPR011032">
    <property type="entry name" value="GroES-like_sf"/>
</dbReference>
<comment type="caution">
    <text evidence="3">The sequence shown here is derived from an EMBL/GenBank/DDBJ whole genome shotgun (WGS) entry which is preliminary data.</text>
</comment>
<feature type="domain" description="Enoyl reductase (ER)" evidence="2">
    <location>
        <begin position="10"/>
        <end position="322"/>
    </location>
</feature>
<dbReference type="InterPro" id="IPR036291">
    <property type="entry name" value="NAD(P)-bd_dom_sf"/>
</dbReference>
<gene>
    <name evidence="3" type="ORF">O4J56_21980</name>
</gene>
<dbReference type="PANTHER" id="PTHR44154">
    <property type="entry name" value="QUINONE OXIDOREDUCTASE"/>
    <property type="match status" value="1"/>
</dbReference>
<dbReference type="SUPFAM" id="SSF50129">
    <property type="entry name" value="GroES-like"/>
    <property type="match status" value="1"/>
</dbReference>
<keyword evidence="4" id="KW-1185">Reference proteome</keyword>
<dbReference type="RefSeq" id="WP_270688265.1">
    <property type="nucleotide sequence ID" value="NZ_JAQFWQ010000074.1"/>
</dbReference>
<dbReference type="Gene3D" id="3.40.50.720">
    <property type="entry name" value="NAD(P)-binding Rossmann-like Domain"/>
    <property type="match status" value="1"/>
</dbReference>
<proteinExistence type="predicted"/>